<keyword evidence="3" id="KW-0732">Signal</keyword>
<dbReference type="InterPro" id="IPR019819">
    <property type="entry name" value="Carboxylesterase_B_CS"/>
</dbReference>
<sequence length="596" mass="64190">MKVLGSAIASALLAGVSVAEPIQKLAARDTPTVDLGYSVYSGTYDSVNNINAFKGVRYAAPPLGNLRWAAPQSPAKNRTATIGATSNPPFCPQTGTSSQTPTAYGFVSAIGNEDCLFLNVFAPANAKNLPVFFWIHGGGHNLFSITGLDPTEIMKQNNNGFVSVIIQYRLGAFGFLGGNDIKQDGVLNAGLLDQNFALKWVQANIAKFGGDPTKVTIAGESSGGASVLYQAMAYGGKQQENLFNNVITSSPWFPEQYKYNDAITEKRYDAFAQLAGCSQAKDTLACLRVQNTTTLQVASQKVSEAGPFGTFQFLPVTDGTFIKDRPSKQLLNEAVKGKRVLSGNMANEGVPLAPPTTKTLQDFRNYLDITFPNFSKSDKAAIEKVYSYAGDTSDVNPSAPLFATTGTSPPTAVNQSELGTGQQQRVFNVFAEYAFDCPSYWAAGAFSQGWKYQFSLPPSYHGYDLQALWSGTPTPGASFKRAFRKIWGNFIINNNPTISIEDAKGGVANSTVPAADGYGSSNIKWPQWDEKSPVLLNLNATGGVATFVKATDYLFYNVYSDPGVSNVITLADANKWEGGRGKRCEFWEDNAAKVPY</sequence>
<dbReference type="PROSITE" id="PS00122">
    <property type="entry name" value="CARBOXYLESTERASE_B_1"/>
    <property type="match status" value="1"/>
</dbReference>
<keyword evidence="6" id="KW-1185">Reference proteome</keyword>
<evidence type="ECO:0000259" key="4">
    <source>
        <dbReference type="Pfam" id="PF00135"/>
    </source>
</evidence>
<dbReference type="InterPro" id="IPR002018">
    <property type="entry name" value="CarbesteraseB"/>
</dbReference>
<dbReference type="EMBL" id="ML978179">
    <property type="protein sequence ID" value="KAF2031630.1"/>
    <property type="molecule type" value="Genomic_DNA"/>
</dbReference>
<feature type="signal peptide" evidence="3">
    <location>
        <begin position="1"/>
        <end position="19"/>
    </location>
</feature>
<feature type="domain" description="Carboxylesterase type B" evidence="4">
    <location>
        <begin position="41"/>
        <end position="553"/>
    </location>
</feature>
<comment type="similarity">
    <text evidence="1 3">Belongs to the type-B carboxylesterase/lipase family.</text>
</comment>
<dbReference type="PANTHER" id="PTHR11559">
    <property type="entry name" value="CARBOXYLESTERASE"/>
    <property type="match status" value="1"/>
</dbReference>
<dbReference type="PROSITE" id="PS00941">
    <property type="entry name" value="CARBOXYLESTERASE_B_2"/>
    <property type="match status" value="1"/>
</dbReference>
<dbReference type="GO" id="GO:0016787">
    <property type="term" value="F:hydrolase activity"/>
    <property type="evidence" value="ECO:0007669"/>
    <property type="project" value="UniProtKB-KW"/>
</dbReference>
<dbReference type="EC" id="3.1.1.-" evidence="3"/>
<dbReference type="InterPro" id="IPR019826">
    <property type="entry name" value="Carboxylesterase_B_AS"/>
</dbReference>
<evidence type="ECO:0000313" key="5">
    <source>
        <dbReference type="EMBL" id="KAF2031630.1"/>
    </source>
</evidence>
<dbReference type="SUPFAM" id="SSF53474">
    <property type="entry name" value="alpha/beta-Hydrolases"/>
    <property type="match status" value="1"/>
</dbReference>
<feature type="chain" id="PRO_5040546228" description="Carboxylic ester hydrolase" evidence="3">
    <location>
        <begin position="20"/>
        <end position="596"/>
    </location>
</feature>
<dbReference type="Proteomes" id="UP000799777">
    <property type="component" value="Unassembled WGS sequence"/>
</dbReference>
<dbReference type="Gene3D" id="3.40.50.1820">
    <property type="entry name" value="alpha/beta hydrolase"/>
    <property type="match status" value="1"/>
</dbReference>
<protein>
    <recommendedName>
        <fullName evidence="3">Carboxylic ester hydrolase</fullName>
        <ecNumber evidence="3">3.1.1.-</ecNumber>
    </recommendedName>
</protein>
<gene>
    <name evidence="5" type="ORF">EK21DRAFT_62630</name>
</gene>
<dbReference type="AlphaFoldDB" id="A0A9P4HBN4"/>
<reference evidence="5" key="1">
    <citation type="journal article" date="2020" name="Stud. Mycol.">
        <title>101 Dothideomycetes genomes: a test case for predicting lifestyles and emergence of pathogens.</title>
        <authorList>
            <person name="Haridas S."/>
            <person name="Albert R."/>
            <person name="Binder M."/>
            <person name="Bloem J."/>
            <person name="Labutti K."/>
            <person name="Salamov A."/>
            <person name="Andreopoulos B."/>
            <person name="Baker S."/>
            <person name="Barry K."/>
            <person name="Bills G."/>
            <person name="Bluhm B."/>
            <person name="Cannon C."/>
            <person name="Castanera R."/>
            <person name="Culley D."/>
            <person name="Daum C."/>
            <person name="Ezra D."/>
            <person name="Gonzalez J."/>
            <person name="Henrissat B."/>
            <person name="Kuo A."/>
            <person name="Liang C."/>
            <person name="Lipzen A."/>
            <person name="Lutzoni F."/>
            <person name="Magnuson J."/>
            <person name="Mondo S."/>
            <person name="Nolan M."/>
            <person name="Ohm R."/>
            <person name="Pangilinan J."/>
            <person name="Park H.-J."/>
            <person name="Ramirez L."/>
            <person name="Alfaro M."/>
            <person name="Sun H."/>
            <person name="Tritt A."/>
            <person name="Yoshinaga Y."/>
            <person name="Zwiers L.-H."/>
            <person name="Turgeon B."/>
            <person name="Goodwin S."/>
            <person name="Spatafora J."/>
            <person name="Crous P."/>
            <person name="Grigoriev I."/>
        </authorList>
    </citation>
    <scope>NUCLEOTIDE SEQUENCE</scope>
    <source>
        <strain evidence="5">CBS 110217</strain>
    </source>
</reference>
<evidence type="ECO:0000256" key="3">
    <source>
        <dbReference type="RuleBase" id="RU361235"/>
    </source>
</evidence>
<keyword evidence="2 3" id="KW-0378">Hydrolase</keyword>
<dbReference type="OrthoDB" id="408631at2759"/>
<organism evidence="5 6">
    <name type="scientific">Setomelanomma holmii</name>
    <dbReference type="NCBI Taxonomy" id="210430"/>
    <lineage>
        <taxon>Eukaryota</taxon>
        <taxon>Fungi</taxon>
        <taxon>Dikarya</taxon>
        <taxon>Ascomycota</taxon>
        <taxon>Pezizomycotina</taxon>
        <taxon>Dothideomycetes</taxon>
        <taxon>Pleosporomycetidae</taxon>
        <taxon>Pleosporales</taxon>
        <taxon>Pleosporineae</taxon>
        <taxon>Phaeosphaeriaceae</taxon>
        <taxon>Setomelanomma</taxon>
    </lineage>
</organism>
<dbReference type="InterPro" id="IPR050309">
    <property type="entry name" value="Type-B_Carboxylest/Lipase"/>
</dbReference>
<dbReference type="FunFam" id="3.40.50.1820:FF:000266">
    <property type="entry name" value="Carboxylic ester hydrolase"/>
    <property type="match status" value="1"/>
</dbReference>
<evidence type="ECO:0000313" key="6">
    <source>
        <dbReference type="Proteomes" id="UP000799777"/>
    </source>
</evidence>
<dbReference type="Pfam" id="PF00135">
    <property type="entry name" value="COesterase"/>
    <property type="match status" value="1"/>
</dbReference>
<accession>A0A9P4HBN4</accession>
<name>A0A9P4HBN4_9PLEO</name>
<comment type="caution">
    <text evidence="5">The sequence shown here is derived from an EMBL/GenBank/DDBJ whole genome shotgun (WGS) entry which is preliminary data.</text>
</comment>
<evidence type="ECO:0000256" key="2">
    <source>
        <dbReference type="ARBA" id="ARBA00022801"/>
    </source>
</evidence>
<proteinExistence type="inferred from homology"/>
<dbReference type="InterPro" id="IPR029058">
    <property type="entry name" value="AB_hydrolase_fold"/>
</dbReference>
<evidence type="ECO:0000256" key="1">
    <source>
        <dbReference type="ARBA" id="ARBA00005964"/>
    </source>
</evidence>